<proteinExistence type="predicted"/>
<dbReference type="AlphaFoldDB" id="A0ABD1P0T8"/>
<dbReference type="PROSITE" id="PS50935">
    <property type="entry name" value="SSB"/>
    <property type="match status" value="1"/>
</dbReference>
<protein>
    <submittedName>
        <fullName evidence="3">Uncharacterized protein</fullName>
    </submittedName>
</protein>
<organism evidence="3 4">
    <name type="scientific">Forsythia ovata</name>
    <dbReference type="NCBI Taxonomy" id="205694"/>
    <lineage>
        <taxon>Eukaryota</taxon>
        <taxon>Viridiplantae</taxon>
        <taxon>Streptophyta</taxon>
        <taxon>Embryophyta</taxon>
        <taxon>Tracheophyta</taxon>
        <taxon>Spermatophyta</taxon>
        <taxon>Magnoliopsida</taxon>
        <taxon>eudicotyledons</taxon>
        <taxon>Gunneridae</taxon>
        <taxon>Pentapetalae</taxon>
        <taxon>asterids</taxon>
        <taxon>lamiids</taxon>
        <taxon>Lamiales</taxon>
        <taxon>Oleaceae</taxon>
        <taxon>Forsythieae</taxon>
        <taxon>Forsythia</taxon>
    </lineage>
</organism>
<dbReference type="PANTHER" id="PTHR10302">
    <property type="entry name" value="SINGLE-STRANDED DNA-BINDING PROTEIN"/>
    <property type="match status" value="1"/>
</dbReference>
<evidence type="ECO:0000256" key="1">
    <source>
        <dbReference type="ARBA" id="ARBA00023125"/>
    </source>
</evidence>
<dbReference type="InterPro" id="IPR000424">
    <property type="entry name" value="Primosome_PriB/ssb"/>
</dbReference>
<evidence type="ECO:0000313" key="4">
    <source>
        <dbReference type="Proteomes" id="UP001604277"/>
    </source>
</evidence>
<dbReference type="Gene3D" id="3.80.10.10">
    <property type="entry name" value="Ribonuclease Inhibitor"/>
    <property type="match status" value="1"/>
</dbReference>
<dbReference type="GO" id="GO:0003677">
    <property type="term" value="F:DNA binding"/>
    <property type="evidence" value="ECO:0007669"/>
    <property type="project" value="UniProtKB-UniRule"/>
</dbReference>
<sequence length="387" mass="43375">MGTVRFLLPKFKNAALSTSRLLRDIRQFSSSSALIRRVWTLFPEETESEDPDCGSSIYKRALKYQRPVTVQYDAKLHNSVSLIGTIDLPFKQINTTNGTFGVHTALNVKAASGSYRDLKVLLILWSEMAEISVRHLKPNDLIYVSGYLGSYTKLDEYGRSICRHKVKVKEINFVAQDGLTPACKKSNKFESGDSAVDHAQKNRDRLHLWQVFFVNPYEWRDIRKSKPRPNFPDFKHKDTGEALWLRDNDPPWIKQQLQLYESRLRGFSFSPRKYEPSRTGPVKPTYFLNPTTGPQFSGSISGLSLLSLQDFNVSGNALAGEIPNSLLGFSVSAFGKNFVLCGVPLEKCKLVSSDLTQLGAIASLLSPRSTVASSPSSMSVETKPLVR</sequence>
<dbReference type="InterPro" id="IPR032675">
    <property type="entry name" value="LRR_dom_sf"/>
</dbReference>
<dbReference type="SUPFAM" id="SSF50249">
    <property type="entry name" value="Nucleic acid-binding proteins"/>
    <property type="match status" value="1"/>
</dbReference>
<dbReference type="Proteomes" id="UP001604277">
    <property type="component" value="Unassembled WGS sequence"/>
</dbReference>
<dbReference type="InterPro" id="IPR012340">
    <property type="entry name" value="NA-bd_OB-fold"/>
</dbReference>
<evidence type="ECO:0000313" key="3">
    <source>
        <dbReference type="EMBL" id="KAL2457480.1"/>
    </source>
</evidence>
<dbReference type="Gene3D" id="2.40.50.140">
    <property type="entry name" value="Nucleic acid-binding proteins"/>
    <property type="match status" value="1"/>
</dbReference>
<name>A0ABD1P0T8_9LAMI</name>
<reference evidence="4" key="1">
    <citation type="submission" date="2024-07" db="EMBL/GenBank/DDBJ databases">
        <title>Two chromosome-level genome assemblies of Korean endemic species Abeliophyllum distichum and Forsythia ovata (Oleaceae).</title>
        <authorList>
            <person name="Jang H."/>
        </authorList>
    </citation>
    <scope>NUCLEOTIDE SEQUENCE [LARGE SCALE GENOMIC DNA]</scope>
</reference>
<keyword evidence="4" id="KW-1185">Reference proteome</keyword>
<evidence type="ECO:0000256" key="2">
    <source>
        <dbReference type="PROSITE-ProRule" id="PRU00252"/>
    </source>
</evidence>
<keyword evidence="1 2" id="KW-0238">DNA-binding</keyword>
<dbReference type="EMBL" id="JBFOLJ010000040">
    <property type="protein sequence ID" value="KAL2457480.1"/>
    <property type="molecule type" value="Genomic_DNA"/>
</dbReference>
<dbReference type="PANTHER" id="PTHR10302:SF18">
    <property type="entry name" value="PROTEIN OSB1, MITOCHONDRIAL"/>
    <property type="match status" value="1"/>
</dbReference>
<accession>A0ABD1P0T8</accession>
<dbReference type="InterPro" id="IPR011344">
    <property type="entry name" value="ssDNA-bd"/>
</dbReference>
<gene>
    <name evidence="3" type="ORF">Fot_56294</name>
</gene>
<comment type="caution">
    <text evidence="3">The sequence shown here is derived from an EMBL/GenBank/DDBJ whole genome shotgun (WGS) entry which is preliminary data.</text>
</comment>